<evidence type="ECO:0000256" key="5">
    <source>
        <dbReference type="ARBA" id="ARBA00023204"/>
    </source>
</evidence>
<dbReference type="InterPro" id="IPR027417">
    <property type="entry name" value="P-loop_NTPase"/>
</dbReference>
<evidence type="ECO:0000256" key="2">
    <source>
        <dbReference type="ARBA" id="ARBA00022801"/>
    </source>
</evidence>
<dbReference type="Pfam" id="PF00270">
    <property type="entry name" value="DEAD"/>
    <property type="match status" value="1"/>
</dbReference>
<dbReference type="InterPro" id="IPR014001">
    <property type="entry name" value="Helicase_ATP-bd"/>
</dbReference>
<dbReference type="PROSITE" id="PS51192">
    <property type="entry name" value="HELICASE_ATP_BIND_1"/>
    <property type="match status" value="1"/>
</dbReference>
<keyword evidence="1" id="KW-0227">DNA damage</keyword>
<evidence type="ECO:0000256" key="3">
    <source>
        <dbReference type="ARBA" id="ARBA00022806"/>
    </source>
</evidence>
<keyword evidence="2" id="KW-0378">Hydrolase</keyword>
<organism evidence="7 8">
    <name type="scientific">Acinetobacter baumannii</name>
    <dbReference type="NCBI Taxonomy" id="470"/>
    <lineage>
        <taxon>Bacteria</taxon>
        <taxon>Pseudomonadati</taxon>
        <taxon>Pseudomonadota</taxon>
        <taxon>Gammaproteobacteria</taxon>
        <taxon>Moraxellales</taxon>
        <taxon>Moraxellaceae</taxon>
        <taxon>Acinetobacter</taxon>
        <taxon>Acinetobacter calcoaceticus/baumannii complex</taxon>
    </lineage>
</organism>
<gene>
    <name evidence="7" type="ORF">EA686_28800</name>
</gene>
<feature type="non-terminal residue" evidence="7">
    <location>
        <position position="161"/>
    </location>
</feature>
<keyword evidence="5" id="KW-0234">DNA repair</keyword>
<comment type="caution">
    <text evidence="7">The sequence shown here is derived from an EMBL/GenBank/DDBJ whole genome shotgun (WGS) entry which is preliminary data.</text>
</comment>
<name>A0A3R9ZDX7_ACIBA</name>
<dbReference type="PANTHER" id="PTHR47964">
    <property type="entry name" value="ATP-DEPENDENT DNA HELICASE HOMOLOG RECG, CHLOROPLASTIC"/>
    <property type="match status" value="1"/>
</dbReference>
<dbReference type="InterPro" id="IPR047112">
    <property type="entry name" value="RecG/Mfd"/>
</dbReference>
<keyword evidence="3 7" id="KW-0547">Nucleotide-binding</keyword>
<feature type="domain" description="Helicase ATP-binding" evidence="6">
    <location>
        <begin position="1"/>
        <end position="92"/>
    </location>
</feature>
<dbReference type="GO" id="GO:0006281">
    <property type="term" value="P:DNA repair"/>
    <property type="evidence" value="ECO:0007669"/>
    <property type="project" value="UniProtKB-KW"/>
</dbReference>
<dbReference type="GO" id="GO:0003678">
    <property type="term" value="F:DNA helicase activity"/>
    <property type="evidence" value="ECO:0007669"/>
    <property type="project" value="TreeGrafter"/>
</dbReference>
<dbReference type="GO" id="GO:0016787">
    <property type="term" value="F:hydrolase activity"/>
    <property type="evidence" value="ECO:0007669"/>
    <property type="project" value="UniProtKB-KW"/>
</dbReference>
<keyword evidence="3 7" id="KW-0347">Helicase</keyword>
<dbReference type="GO" id="GO:0005524">
    <property type="term" value="F:ATP binding"/>
    <property type="evidence" value="ECO:0007669"/>
    <property type="project" value="InterPro"/>
</dbReference>
<proteinExistence type="predicted"/>
<accession>A0A3R9ZDX7</accession>
<keyword evidence="4" id="KW-0238">DNA-binding</keyword>
<dbReference type="AlphaFoldDB" id="A0A3R9ZDX7"/>
<evidence type="ECO:0000256" key="1">
    <source>
        <dbReference type="ARBA" id="ARBA00022763"/>
    </source>
</evidence>
<dbReference type="EMBL" id="RFDI01002556">
    <property type="protein sequence ID" value="RSR15046.1"/>
    <property type="molecule type" value="Genomic_DNA"/>
</dbReference>
<evidence type="ECO:0000256" key="4">
    <source>
        <dbReference type="ARBA" id="ARBA00023125"/>
    </source>
</evidence>
<evidence type="ECO:0000259" key="6">
    <source>
        <dbReference type="PROSITE" id="PS51192"/>
    </source>
</evidence>
<dbReference type="Gene3D" id="3.40.50.300">
    <property type="entry name" value="P-loop containing nucleotide triphosphate hydrolases"/>
    <property type="match status" value="2"/>
</dbReference>
<dbReference type="InterPro" id="IPR011545">
    <property type="entry name" value="DEAD/DEAH_box_helicase_dom"/>
</dbReference>
<reference evidence="7 8" key="1">
    <citation type="submission" date="2018-10" db="EMBL/GenBank/DDBJ databases">
        <title>GWAS and RNA-Seq identify cryptic mechanisms of antimicrobial resistance in Acinetobacter baumannii.</title>
        <authorList>
            <person name="Sahl J.W."/>
        </authorList>
    </citation>
    <scope>NUCLEOTIDE SEQUENCE [LARGE SCALE GENOMIC DNA]</scope>
    <source>
        <strain evidence="7 8">TG28175</strain>
    </source>
</reference>
<feature type="non-terminal residue" evidence="7">
    <location>
        <position position="1"/>
    </location>
</feature>
<evidence type="ECO:0000313" key="8">
    <source>
        <dbReference type="Proteomes" id="UP000280073"/>
    </source>
</evidence>
<sequence>RFGSNKTHLKNIEDLANGKVDIVVGTHKLLQENVQFKDLGLMVVDEEHRFGVRDKERIKALRADVDMLTLTATPIPRTLNMAFSGMRDLSIIATPPARRLAVKTFVQENTDASIKEAILRELLRGGQVYFLHNEVETIERAAENIRVLVPEARVAVAHGQM</sequence>
<dbReference type="Proteomes" id="UP000280073">
    <property type="component" value="Unassembled WGS sequence"/>
</dbReference>
<keyword evidence="3 7" id="KW-0067">ATP-binding</keyword>
<protein>
    <submittedName>
        <fullName evidence="7">DEAD/DEAH box helicase</fullName>
    </submittedName>
</protein>
<dbReference type="SUPFAM" id="SSF52540">
    <property type="entry name" value="P-loop containing nucleoside triphosphate hydrolases"/>
    <property type="match status" value="2"/>
</dbReference>
<dbReference type="GO" id="GO:0003677">
    <property type="term" value="F:DNA binding"/>
    <property type="evidence" value="ECO:0007669"/>
    <property type="project" value="UniProtKB-KW"/>
</dbReference>
<evidence type="ECO:0000313" key="7">
    <source>
        <dbReference type="EMBL" id="RSR15046.1"/>
    </source>
</evidence>
<dbReference type="PANTHER" id="PTHR47964:SF1">
    <property type="entry name" value="ATP-DEPENDENT DNA HELICASE HOMOLOG RECG, CHLOROPLASTIC"/>
    <property type="match status" value="1"/>
</dbReference>